<protein>
    <submittedName>
        <fullName evidence="2">Uncharacterized protein</fullName>
    </submittedName>
</protein>
<keyword evidence="3" id="KW-1185">Reference proteome</keyword>
<dbReference type="OrthoDB" id="705292at2"/>
<dbReference type="Proteomes" id="UP000295313">
    <property type="component" value="Unassembled WGS sequence"/>
</dbReference>
<accession>A0A4R8IIQ1</accession>
<proteinExistence type="predicted"/>
<evidence type="ECO:0000313" key="3">
    <source>
        <dbReference type="Proteomes" id="UP000295313"/>
    </source>
</evidence>
<dbReference type="EMBL" id="SOEO01000001">
    <property type="protein sequence ID" value="TDX86715.1"/>
    <property type="molecule type" value="Genomic_DNA"/>
</dbReference>
<comment type="caution">
    <text evidence="2">The sequence shown here is derived from an EMBL/GenBank/DDBJ whole genome shotgun (WGS) entry which is preliminary data.</text>
</comment>
<organism evidence="2 3">
    <name type="scientific">Epilithonimonas xixisoli</name>
    <dbReference type="NCBI Taxonomy" id="1476462"/>
    <lineage>
        <taxon>Bacteria</taxon>
        <taxon>Pseudomonadati</taxon>
        <taxon>Bacteroidota</taxon>
        <taxon>Flavobacteriia</taxon>
        <taxon>Flavobacteriales</taxon>
        <taxon>Weeksellaceae</taxon>
        <taxon>Chryseobacterium group</taxon>
        <taxon>Epilithonimonas</taxon>
    </lineage>
</organism>
<feature type="signal peptide" evidence="1">
    <location>
        <begin position="1"/>
        <end position="23"/>
    </location>
</feature>
<name>A0A4R8IIQ1_9FLAO</name>
<gene>
    <name evidence="2" type="ORF">B0I22_0864</name>
</gene>
<keyword evidence="1" id="KW-0732">Signal</keyword>
<sequence length="172" mass="18622">MKNTFIILLTFVAICAYSQVAIGKENVTNTSVSLEFGSENKGLLLPWVTSENSVAGAVDGTIIYDTTDKKVKYRRSGRWFDLSVDETGTVDTSLQNSKVENNSAKAVIGTNGLNDTTPGILVLSDTDKAMILPKVASPHLNISNPASGMLVYDTDARQLAVFNGTVWSFWKP</sequence>
<dbReference type="AlphaFoldDB" id="A0A4R8IIQ1"/>
<evidence type="ECO:0000313" key="2">
    <source>
        <dbReference type="EMBL" id="TDX86715.1"/>
    </source>
</evidence>
<evidence type="ECO:0000256" key="1">
    <source>
        <dbReference type="SAM" id="SignalP"/>
    </source>
</evidence>
<feature type="chain" id="PRO_5020919236" evidence="1">
    <location>
        <begin position="24"/>
        <end position="172"/>
    </location>
</feature>
<reference evidence="2 3" key="1">
    <citation type="submission" date="2019-03" db="EMBL/GenBank/DDBJ databases">
        <title>Genomic Encyclopedia of Type Strains, Phase III (KMG-III): the genomes of soil and plant-associated and newly described type strains.</title>
        <authorList>
            <person name="Whitman W."/>
        </authorList>
    </citation>
    <scope>NUCLEOTIDE SEQUENCE [LARGE SCALE GENOMIC DNA]</scope>
    <source>
        <strain evidence="2 3">CGMCC 1.12802</strain>
    </source>
</reference>